<sequence length="383" mass="43302">MTTDAEKNKEKAPQSKPVTPKGPKPSDASNKKAPAKQQRRGGYLGWLLLVIVIALVSALAWYGYRYWLPNYQLQTATLEARQTDLENQLETIEEKLDKQQEQSRQHVRQQLDQFSGVLNSYLQEQKQRVNDYQQAVQSVQAELAALDISQETDWRVLEARNLTDRAAIKLWIDQDPKAALELLKLAESHLAALDNPAHQSALQALADDIMLLRSLPEAKQYDAAMQLNSLYAQLQDANWHQRQAGRDADGATDATASNWRERLQQRASTLMNQLVRVQYRDKPIEPMLSDSYIELVQQRTLLQLQLAQQAALTGRQALYEASIDTALELLEETGDPEQGGLQFARNELTKLRDLVLQPDYPEELKSPALLNRLANQITAGVAE</sequence>
<feature type="region of interest" description="Disordered" evidence="2">
    <location>
        <begin position="1"/>
        <end position="36"/>
    </location>
</feature>
<evidence type="ECO:0000313" key="5">
    <source>
        <dbReference type="Proteomes" id="UP000054363"/>
    </source>
</evidence>
<feature type="transmembrane region" description="Helical" evidence="3">
    <location>
        <begin position="41"/>
        <end position="64"/>
    </location>
</feature>
<dbReference type="Proteomes" id="UP000054363">
    <property type="component" value="Unassembled WGS sequence"/>
</dbReference>
<gene>
    <name evidence="4" type="ORF">IDSA_09650</name>
</gene>
<keyword evidence="1" id="KW-0175">Coiled coil</keyword>
<feature type="coiled-coil region" evidence="1">
    <location>
        <begin position="75"/>
        <end position="149"/>
    </location>
</feature>
<evidence type="ECO:0000256" key="2">
    <source>
        <dbReference type="SAM" id="MobiDB-lite"/>
    </source>
</evidence>
<dbReference type="AlphaFoldDB" id="A0A094IY86"/>
<evidence type="ECO:0000256" key="3">
    <source>
        <dbReference type="SAM" id="Phobius"/>
    </source>
</evidence>
<dbReference type="STRING" id="435908.IDSA_09650"/>
<dbReference type="eggNOG" id="COG2959">
    <property type="taxonomic scope" value="Bacteria"/>
</dbReference>
<dbReference type="Pfam" id="PF04375">
    <property type="entry name" value="HemX"/>
    <property type="match status" value="1"/>
</dbReference>
<dbReference type="EMBL" id="JPER01000004">
    <property type="protein sequence ID" value="KFZ30769.1"/>
    <property type="molecule type" value="Genomic_DNA"/>
</dbReference>
<protein>
    <recommendedName>
        <fullName evidence="6">Uroporphyrin-III methyltransferase</fullName>
    </recommendedName>
</protein>
<evidence type="ECO:0000313" key="4">
    <source>
        <dbReference type="EMBL" id="KFZ30769.1"/>
    </source>
</evidence>
<organism evidence="4 5">
    <name type="scientific">Pseudidiomarina salinarum</name>
    <dbReference type="NCBI Taxonomy" id="435908"/>
    <lineage>
        <taxon>Bacteria</taxon>
        <taxon>Pseudomonadati</taxon>
        <taxon>Pseudomonadota</taxon>
        <taxon>Gammaproteobacteria</taxon>
        <taxon>Alteromonadales</taxon>
        <taxon>Idiomarinaceae</taxon>
        <taxon>Pseudidiomarina</taxon>
    </lineage>
</organism>
<keyword evidence="3" id="KW-0472">Membrane</keyword>
<dbReference type="OrthoDB" id="6236297at2"/>
<reference evidence="4 5" key="1">
    <citation type="submission" date="2014-06" db="EMBL/GenBank/DDBJ databases">
        <title>The draft genome sequence of Idiomarina salinarum ISL-52.</title>
        <authorList>
            <person name="Du J."/>
            <person name="Shao Z."/>
        </authorList>
    </citation>
    <scope>NUCLEOTIDE SEQUENCE [LARGE SCALE GENOMIC DNA]</scope>
    <source>
        <strain evidence="4 5">ISL-52</strain>
    </source>
</reference>
<keyword evidence="3" id="KW-0812">Transmembrane</keyword>
<feature type="compositionally biased region" description="Basic and acidic residues" evidence="2">
    <location>
        <begin position="1"/>
        <end position="13"/>
    </location>
</feature>
<accession>A0A094IY86</accession>
<dbReference type="RefSeq" id="WP_034776159.1">
    <property type="nucleotide sequence ID" value="NZ_JPER01000004.1"/>
</dbReference>
<name>A0A094IY86_9GAMM</name>
<keyword evidence="5" id="KW-1185">Reference proteome</keyword>
<dbReference type="PANTHER" id="PTHR38043">
    <property type="entry name" value="PROTEIN HEMX"/>
    <property type="match status" value="1"/>
</dbReference>
<comment type="caution">
    <text evidence="4">The sequence shown here is derived from an EMBL/GenBank/DDBJ whole genome shotgun (WGS) entry which is preliminary data.</text>
</comment>
<dbReference type="InterPro" id="IPR007470">
    <property type="entry name" value="HemX"/>
</dbReference>
<dbReference type="PANTHER" id="PTHR38043:SF1">
    <property type="entry name" value="PROTEIN HEMX"/>
    <property type="match status" value="1"/>
</dbReference>
<evidence type="ECO:0008006" key="6">
    <source>
        <dbReference type="Google" id="ProtNLM"/>
    </source>
</evidence>
<proteinExistence type="predicted"/>
<keyword evidence="3" id="KW-1133">Transmembrane helix</keyword>
<evidence type="ECO:0000256" key="1">
    <source>
        <dbReference type="SAM" id="Coils"/>
    </source>
</evidence>